<dbReference type="Pfam" id="PF00285">
    <property type="entry name" value="Citrate_synt"/>
    <property type="match status" value="1"/>
</dbReference>
<dbReference type="PANTHER" id="PTHR42871:SF1">
    <property type="entry name" value="CITRATE SYNTHASE"/>
    <property type="match status" value="1"/>
</dbReference>
<dbReference type="Gene3D" id="1.10.580.10">
    <property type="entry name" value="Citrate Synthase, domain 1"/>
    <property type="match status" value="1"/>
</dbReference>
<evidence type="ECO:0000256" key="10">
    <source>
        <dbReference type="RuleBase" id="RU003406"/>
    </source>
</evidence>
<evidence type="ECO:0000313" key="12">
    <source>
        <dbReference type="Proteomes" id="UP000184603"/>
    </source>
</evidence>
<dbReference type="InterPro" id="IPR016143">
    <property type="entry name" value="Citrate_synth-like_sm_a-sub"/>
</dbReference>
<dbReference type="GO" id="GO:0005737">
    <property type="term" value="C:cytoplasm"/>
    <property type="evidence" value="ECO:0007669"/>
    <property type="project" value="InterPro"/>
</dbReference>
<gene>
    <name evidence="11" type="ORF">SAMN02745220_00431</name>
</gene>
<dbReference type="InterPro" id="IPR010953">
    <property type="entry name" value="Citrate_synthase_typ-I"/>
</dbReference>
<keyword evidence="12" id="KW-1185">Reference proteome</keyword>
<dbReference type="FunFam" id="1.10.230.10:FF:000002">
    <property type="entry name" value="Citrate synthase"/>
    <property type="match status" value="1"/>
</dbReference>
<keyword evidence="4 7" id="KW-0808">Transferase</keyword>
<evidence type="ECO:0000313" key="11">
    <source>
        <dbReference type="EMBL" id="SHO43591.1"/>
    </source>
</evidence>
<sequence>MPNLVLGMPLGISKIVEENLDEFVTLIYNGKEMLLPVVTGSEGEKAIDIARLRAETGFITLDPGYVNTGSCLSAITFMDGEKGILRYRGIPVEQLAEHSTFKETAYLLINGRLPNRTELTQFSINLNDNSLVHTDLKVFFQNFPRASHPMGILSAMVNALRSFYPSLGTSEEEINITMTRLLAKVRTMAAMSYKISRGHELVLPRPDLTYCENFLNMMFDTPVKPYEIKKEVVRALRVFWILHADHEQNCSTSSVRMVGSARVNLYAAISAGIAALWGPLHGGANQAVIEMLTDVHTSGGNCRKAVERAKDKNDPFRLPGFGHRVYKTYDPRAKIIKKICDELLESMQISDPLLDIARELEEIALKDPYFIDHNLYPNVDFYSGIVLRAIGIPTNMFTVMFALGRLPGWIAQWKESTDDPHWKISRPRQIYTGNQQCDYIPLHAR</sequence>
<dbReference type="PIRSF" id="PIRSF001369">
    <property type="entry name" value="Citrate_synth"/>
    <property type="match status" value="1"/>
</dbReference>
<dbReference type="SUPFAM" id="SSF48256">
    <property type="entry name" value="Citrate synthase"/>
    <property type="match status" value="1"/>
</dbReference>
<dbReference type="Proteomes" id="UP000184603">
    <property type="component" value="Unassembled WGS sequence"/>
</dbReference>
<dbReference type="STRING" id="1121416.SAMN02745220_00431"/>
<dbReference type="AlphaFoldDB" id="A0A1M7XXE9"/>
<evidence type="ECO:0000256" key="8">
    <source>
        <dbReference type="PIRSR" id="PIRSR001369-1"/>
    </source>
</evidence>
<evidence type="ECO:0000256" key="3">
    <source>
        <dbReference type="ARBA" id="ARBA00022532"/>
    </source>
</evidence>
<dbReference type="PROSITE" id="PS00480">
    <property type="entry name" value="CITRATE_SYNTHASE"/>
    <property type="match status" value="1"/>
</dbReference>
<reference evidence="11 12" key="1">
    <citation type="submission" date="2016-12" db="EMBL/GenBank/DDBJ databases">
        <authorList>
            <person name="Song W.-J."/>
            <person name="Kurnit D.M."/>
        </authorList>
    </citation>
    <scope>NUCLEOTIDE SEQUENCE [LARGE SCALE GENOMIC DNA]</scope>
    <source>
        <strain evidence="11 12">DSM 18488</strain>
    </source>
</reference>
<dbReference type="InterPro" id="IPR024176">
    <property type="entry name" value="Citrate_synthase_bac-typ"/>
</dbReference>
<evidence type="ECO:0000256" key="7">
    <source>
        <dbReference type="PIRNR" id="PIRNR001369"/>
    </source>
</evidence>
<protein>
    <recommendedName>
        <fullName evidence="6 7">Citrate synthase</fullName>
    </recommendedName>
</protein>
<organism evidence="11 12">
    <name type="scientific">Desulfopila aestuarii DSM 18488</name>
    <dbReference type="NCBI Taxonomy" id="1121416"/>
    <lineage>
        <taxon>Bacteria</taxon>
        <taxon>Pseudomonadati</taxon>
        <taxon>Thermodesulfobacteriota</taxon>
        <taxon>Desulfobulbia</taxon>
        <taxon>Desulfobulbales</taxon>
        <taxon>Desulfocapsaceae</taxon>
        <taxon>Desulfopila</taxon>
    </lineage>
</organism>
<evidence type="ECO:0000256" key="9">
    <source>
        <dbReference type="RuleBase" id="RU003370"/>
    </source>
</evidence>
<evidence type="ECO:0000256" key="4">
    <source>
        <dbReference type="ARBA" id="ARBA00022679"/>
    </source>
</evidence>
<dbReference type="Gene3D" id="2.20.28.60">
    <property type="match status" value="1"/>
</dbReference>
<feature type="active site" evidence="8">
    <location>
        <position position="380"/>
    </location>
</feature>
<dbReference type="InterPro" id="IPR016142">
    <property type="entry name" value="Citrate_synth-like_lrg_a-sub"/>
</dbReference>
<dbReference type="InterPro" id="IPR002020">
    <property type="entry name" value="Citrate_synthase"/>
</dbReference>
<dbReference type="InterPro" id="IPR036969">
    <property type="entry name" value="Citrate_synthase_sf"/>
</dbReference>
<keyword evidence="3 9" id="KW-0816">Tricarboxylic acid cycle</keyword>
<dbReference type="InterPro" id="IPR019810">
    <property type="entry name" value="Citrate_synthase_AS"/>
</dbReference>
<dbReference type="Gene3D" id="1.10.230.10">
    <property type="entry name" value="Cytochrome P450-Terp, domain 2"/>
    <property type="match status" value="1"/>
</dbReference>
<evidence type="ECO:0000256" key="6">
    <source>
        <dbReference type="NCBIfam" id="TIGR01798"/>
    </source>
</evidence>
<accession>A0A1M7XXE9</accession>
<name>A0A1M7XXE9_9BACT</name>
<dbReference type="EMBL" id="FRFE01000002">
    <property type="protein sequence ID" value="SHO43591.1"/>
    <property type="molecule type" value="Genomic_DNA"/>
</dbReference>
<dbReference type="PRINTS" id="PR00143">
    <property type="entry name" value="CITRTSNTHASE"/>
</dbReference>
<comment type="pathway">
    <text evidence="1 9">Carbohydrate metabolism; tricarboxylic acid cycle; isocitrate from oxaloacetate: step 1/2.</text>
</comment>
<proteinExistence type="inferred from homology"/>
<evidence type="ECO:0000256" key="1">
    <source>
        <dbReference type="ARBA" id="ARBA00004751"/>
    </source>
</evidence>
<evidence type="ECO:0000256" key="2">
    <source>
        <dbReference type="ARBA" id="ARBA00010566"/>
    </source>
</evidence>
<feature type="active site" evidence="8">
    <location>
        <position position="323"/>
    </location>
</feature>
<comment type="similarity">
    <text evidence="2 7 10">Belongs to the citrate synthase family.</text>
</comment>
<dbReference type="NCBIfam" id="TIGR01798">
    <property type="entry name" value="cit_synth_I"/>
    <property type="match status" value="1"/>
</dbReference>
<dbReference type="UniPathway" id="UPA00223">
    <property type="reaction ID" value="UER00717"/>
</dbReference>
<dbReference type="PANTHER" id="PTHR42871">
    <property type="entry name" value="CITRATE SYNTHASE"/>
    <property type="match status" value="1"/>
</dbReference>
<evidence type="ECO:0000256" key="5">
    <source>
        <dbReference type="ARBA" id="ARBA00049288"/>
    </source>
</evidence>
<dbReference type="GO" id="GO:0036440">
    <property type="term" value="F:citrate synthase activity"/>
    <property type="evidence" value="ECO:0007669"/>
    <property type="project" value="UniProtKB-EC"/>
</dbReference>
<comment type="catalytic activity">
    <reaction evidence="5 9">
        <text>oxaloacetate + acetyl-CoA + H2O = citrate + CoA + H(+)</text>
        <dbReference type="Rhea" id="RHEA:16845"/>
        <dbReference type="ChEBI" id="CHEBI:15377"/>
        <dbReference type="ChEBI" id="CHEBI:15378"/>
        <dbReference type="ChEBI" id="CHEBI:16452"/>
        <dbReference type="ChEBI" id="CHEBI:16947"/>
        <dbReference type="ChEBI" id="CHEBI:57287"/>
        <dbReference type="ChEBI" id="CHEBI:57288"/>
        <dbReference type="EC" id="2.3.3.16"/>
    </reaction>
</comment>
<dbReference type="GO" id="GO:0006099">
    <property type="term" value="P:tricarboxylic acid cycle"/>
    <property type="evidence" value="ECO:0007669"/>
    <property type="project" value="UniProtKB-UniRule"/>
</dbReference>
<dbReference type="CDD" id="cd06114">
    <property type="entry name" value="EcCS_like"/>
    <property type="match status" value="1"/>
</dbReference>
<dbReference type="NCBIfam" id="NF004126">
    <property type="entry name" value="PRK05614.1"/>
    <property type="match status" value="1"/>
</dbReference>